<dbReference type="SUPFAM" id="SSF53092">
    <property type="entry name" value="Creatinase/prolidase N-terminal domain"/>
    <property type="match status" value="1"/>
</dbReference>
<evidence type="ECO:0000313" key="7">
    <source>
        <dbReference type="EMBL" id="GLQ06016.1"/>
    </source>
</evidence>
<dbReference type="Pfam" id="PF00557">
    <property type="entry name" value="Peptidase_M24"/>
    <property type="match status" value="1"/>
</dbReference>
<keyword evidence="2" id="KW-0479">Metal-binding</keyword>
<dbReference type="CDD" id="cd01085">
    <property type="entry name" value="APP"/>
    <property type="match status" value="1"/>
</dbReference>
<organism evidence="7 8">
    <name type="scientific">Sneathiella chinensis</name>
    <dbReference type="NCBI Taxonomy" id="349750"/>
    <lineage>
        <taxon>Bacteria</taxon>
        <taxon>Pseudomonadati</taxon>
        <taxon>Pseudomonadota</taxon>
        <taxon>Alphaproteobacteria</taxon>
        <taxon>Sneathiellales</taxon>
        <taxon>Sneathiellaceae</taxon>
        <taxon>Sneathiella</taxon>
    </lineage>
</organism>
<evidence type="ECO:0000256" key="1">
    <source>
        <dbReference type="ARBA" id="ARBA00008766"/>
    </source>
</evidence>
<dbReference type="InterPro" id="IPR000587">
    <property type="entry name" value="Creatinase_N"/>
</dbReference>
<reference evidence="7" key="2">
    <citation type="submission" date="2023-01" db="EMBL/GenBank/DDBJ databases">
        <title>Draft genome sequence of Sneathiella chinensis strain NBRC 103408.</title>
        <authorList>
            <person name="Sun Q."/>
            <person name="Mori K."/>
        </authorList>
    </citation>
    <scope>NUCLEOTIDE SEQUENCE</scope>
    <source>
        <strain evidence="7">NBRC 103408</strain>
    </source>
</reference>
<evidence type="ECO:0000259" key="6">
    <source>
        <dbReference type="Pfam" id="PF16188"/>
    </source>
</evidence>
<gene>
    <name evidence="7" type="ORF">GCM10007924_12370</name>
</gene>
<accession>A0ABQ5U2U9</accession>
<comment type="similarity">
    <text evidence="1">Belongs to the peptidase M24B family.</text>
</comment>
<dbReference type="RefSeq" id="WP_206374363.1">
    <property type="nucleotide sequence ID" value="NZ_BSNF01000001.1"/>
</dbReference>
<keyword evidence="3" id="KW-0378">Hydrolase</keyword>
<dbReference type="PANTHER" id="PTHR43763">
    <property type="entry name" value="XAA-PRO AMINOPEPTIDASE 1"/>
    <property type="match status" value="1"/>
</dbReference>
<sequence length="670" mass="72967">MNIPALDDLKGYLAVMHNAPTYDALLASLKSAAAAPEREDNDLVLSKIAPDAPGELLGLMKAARDSLRKVIQSSVLDREKSQERLTALRGALKKQNADGFIIPLNDEFHGEAAPAASERLKWLTGFTGSAGMAAVLQDTAAIFVDGRYTLQVRQEVKADLFTPRHVSDEPLSDWLKENMTAGQVLLIDPWLHTESNVNTLRKLCEAMNVTLAFADPNPVDTVWADHPPEPLALVVPHPLQYAGQSSTEKRQAICEALKPSGVDAVIHTLPDVTAWLLNLRGADLPSTPFALGFTILNQDSTVDLYMDEEKLSPDLRPHLGNAVRIHNRAAFGSGLDALAGKTVQVDPSVTSQWIINRLDAAAARVVRADDPCMLPKATKNAVELDGTRRAHLRDGAAIVKFLHWLATETPSGTIDELQAERQLRAFRQTGDKFRDVSFSTISGAGPNGAVVHYRATEATNRKLEPGSLYLVDSGGQYLDGTTDITRTIAIGTPSDEMRERFTLVLKGHIALARAIFPEGTSGSQLDALARLPLWQRGLDYDHGTGHGVGSYLSVHEGPQRISKAPNTVALRPGMILSNEPGYYKTNAYGIRIENLVAVTELAPAPGGERSRLGFETLTFAPIDRALIDPSLMDELEIQWMNDYHAAVWDKISPQVEGTVKDWLKQATAPL</sequence>
<dbReference type="EMBL" id="BSNF01000001">
    <property type="protein sequence ID" value="GLQ06016.1"/>
    <property type="molecule type" value="Genomic_DNA"/>
</dbReference>
<reference evidence="7" key="1">
    <citation type="journal article" date="2014" name="Int. J. Syst. Evol. Microbiol.">
        <title>Complete genome of a new Firmicutes species belonging to the dominant human colonic microbiota ('Ruminococcus bicirculans') reveals two chromosomes and a selective capacity to utilize plant glucans.</title>
        <authorList>
            <consortium name="NISC Comparative Sequencing Program"/>
            <person name="Wegmann U."/>
            <person name="Louis P."/>
            <person name="Goesmann A."/>
            <person name="Henrissat B."/>
            <person name="Duncan S.H."/>
            <person name="Flint H.J."/>
        </authorList>
    </citation>
    <scope>NUCLEOTIDE SEQUENCE</scope>
    <source>
        <strain evidence="7">NBRC 103408</strain>
    </source>
</reference>
<feature type="domain" description="Peptidase M24 C-terminal" evidence="6">
    <location>
        <begin position="612"/>
        <end position="670"/>
    </location>
</feature>
<dbReference type="InterPro" id="IPR029149">
    <property type="entry name" value="Creatin/AminoP/Spt16_N"/>
</dbReference>
<keyword evidence="8" id="KW-1185">Reference proteome</keyword>
<keyword evidence="7" id="KW-0031">Aminopeptidase</keyword>
<evidence type="ECO:0000313" key="8">
    <source>
        <dbReference type="Proteomes" id="UP001161409"/>
    </source>
</evidence>
<dbReference type="InterPro" id="IPR000994">
    <property type="entry name" value="Pept_M24"/>
</dbReference>
<dbReference type="GO" id="GO:0004177">
    <property type="term" value="F:aminopeptidase activity"/>
    <property type="evidence" value="ECO:0007669"/>
    <property type="project" value="UniProtKB-KW"/>
</dbReference>
<name>A0ABQ5U2U9_9PROT</name>
<dbReference type="InterPro" id="IPR050422">
    <property type="entry name" value="X-Pro_aminopeptidase_P"/>
</dbReference>
<dbReference type="InterPro" id="IPR032416">
    <property type="entry name" value="Peptidase_M24_C"/>
</dbReference>
<evidence type="ECO:0000259" key="5">
    <source>
        <dbReference type="Pfam" id="PF01321"/>
    </source>
</evidence>
<protein>
    <submittedName>
        <fullName evidence="7">Xaa-Pro aminopeptidase</fullName>
    </submittedName>
</protein>
<feature type="domain" description="Peptidase M24" evidence="4">
    <location>
        <begin position="387"/>
        <end position="600"/>
    </location>
</feature>
<evidence type="ECO:0000259" key="4">
    <source>
        <dbReference type="Pfam" id="PF00557"/>
    </source>
</evidence>
<dbReference type="Pfam" id="PF01321">
    <property type="entry name" value="Creatinase_N"/>
    <property type="match status" value="1"/>
</dbReference>
<dbReference type="InterPro" id="IPR036005">
    <property type="entry name" value="Creatinase/aminopeptidase-like"/>
</dbReference>
<dbReference type="InterPro" id="IPR033740">
    <property type="entry name" value="Pept_M24B"/>
</dbReference>
<evidence type="ECO:0000256" key="3">
    <source>
        <dbReference type="ARBA" id="ARBA00022801"/>
    </source>
</evidence>
<comment type="caution">
    <text evidence="7">The sequence shown here is derived from an EMBL/GenBank/DDBJ whole genome shotgun (WGS) entry which is preliminary data.</text>
</comment>
<dbReference type="PANTHER" id="PTHR43763:SF6">
    <property type="entry name" value="XAA-PRO AMINOPEPTIDASE 1"/>
    <property type="match status" value="1"/>
</dbReference>
<evidence type="ECO:0000256" key="2">
    <source>
        <dbReference type="ARBA" id="ARBA00022723"/>
    </source>
</evidence>
<dbReference type="Pfam" id="PF16188">
    <property type="entry name" value="Peptidase_M24_C"/>
    <property type="match status" value="1"/>
</dbReference>
<keyword evidence="7" id="KW-0645">Protease</keyword>
<dbReference type="Gene3D" id="3.40.350.10">
    <property type="entry name" value="Creatinase/prolidase N-terminal domain"/>
    <property type="match status" value="2"/>
</dbReference>
<dbReference type="Pfam" id="PF16189">
    <property type="entry name" value="Creatinase_N_2"/>
    <property type="match status" value="1"/>
</dbReference>
<dbReference type="SUPFAM" id="SSF55920">
    <property type="entry name" value="Creatinase/aminopeptidase"/>
    <property type="match status" value="1"/>
</dbReference>
<feature type="domain" description="Creatinase N-terminal" evidence="5">
    <location>
        <begin position="84"/>
        <end position="205"/>
    </location>
</feature>
<dbReference type="Gene3D" id="3.90.230.10">
    <property type="entry name" value="Creatinase/methionine aminopeptidase superfamily"/>
    <property type="match status" value="1"/>
</dbReference>
<dbReference type="Proteomes" id="UP001161409">
    <property type="component" value="Unassembled WGS sequence"/>
</dbReference>
<proteinExistence type="inferred from homology"/>